<feature type="compositionally biased region" description="Basic residues" evidence="1">
    <location>
        <begin position="18"/>
        <end position="46"/>
    </location>
</feature>
<dbReference type="GO" id="GO:0003991">
    <property type="term" value="F:acetylglutamate kinase activity"/>
    <property type="evidence" value="ECO:0007669"/>
    <property type="project" value="UniProtKB-EC"/>
</dbReference>
<reference evidence="2" key="1">
    <citation type="submission" date="2020-02" db="EMBL/GenBank/DDBJ databases">
        <authorList>
            <person name="Meier V. D."/>
        </authorList>
    </citation>
    <scope>NUCLEOTIDE SEQUENCE</scope>
    <source>
        <strain evidence="2">AVDCRST_MAG04</strain>
    </source>
</reference>
<name>A0A6J4J8Z7_9PROT</name>
<dbReference type="AlphaFoldDB" id="A0A6J4J8Z7"/>
<keyword evidence="2" id="KW-0418">Kinase</keyword>
<dbReference type="EMBL" id="CADCTL010000241">
    <property type="protein sequence ID" value="CAA9273981.1"/>
    <property type="molecule type" value="Genomic_DNA"/>
</dbReference>
<sequence>ALRHASEPRRHIGTRGNRALRHPGRIAKLGGRHRHGGGGRAGRRHPGRDGHGEPVGAHRPLPRHAADAEERARPAGGARHHRAVPGALAAGVDRNRGGPVPPGPQRADPRDRPPLRLVGRGHRAAGRRGV</sequence>
<organism evidence="2">
    <name type="scientific">uncultured Acetobacteraceae bacterium</name>
    <dbReference type="NCBI Taxonomy" id="169975"/>
    <lineage>
        <taxon>Bacteria</taxon>
        <taxon>Pseudomonadati</taxon>
        <taxon>Pseudomonadota</taxon>
        <taxon>Alphaproteobacteria</taxon>
        <taxon>Acetobacterales</taxon>
        <taxon>Acetobacteraceae</taxon>
        <taxon>environmental samples</taxon>
    </lineage>
</organism>
<feature type="non-terminal residue" evidence="2">
    <location>
        <position position="1"/>
    </location>
</feature>
<keyword evidence="2" id="KW-0808">Transferase</keyword>
<evidence type="ECO:0000256" key="1">
    <source>
        <dbReference type="SAM" id="MobiDB-lite"/>
    </source>
</evidence>
<proteinExistence type="predicted"/>
<feature type="region of interest" description="Disordered" evidence="1">
    <location>
        <begin position="1"/>
        <end position="130"/>
    </location>
</feature>
<accession>A0A6J4J8Z7</accession>
<feature type="compositionally biased region" description="Basic and acidic residues" evidence="1">
    <location>
        <begin position="64"/>
        <end position="73"/>
    </location>
</feature>
<evidence type="ECO:0000313" key="2">
    <source>
        <dbReference type="EMBL" id="CAA9273981.1"/>
    </source>
</evidence>
<dbReference type="EC" id="2.7.2.8" evidence="2"/>
<protein>
    <submittedName>
        <fullName evidence="2">Acetylglutamate kinase</fullName>
        <ecNumber evidence="2">2.7.2.8</ecNumber>
    </submittedName>
</protein>
<feature type="compositionally biased region" description="Basic and acidic residues" evidence="1">
    <location>
        <begin position="1"/>
        <end position="10"/>
    </location>
</feature>
<feature type="compositionally biased region" description="Basic residues" evidence="1">
    <location>
        <begin position="119"/>
        <end position="130"/>
    </location>
</feature>
<gene>
    <name evidence="2" type="ORF">AVDCRST_MAG04-3275</name>
</gene>
<feature type="non-terminal residue" evidence="2">
    <location>
        <position position="130"/>
    </location>
</feature>